<evidence type="ECO:0000313" key="12">
    <source>
        <dbReference type="Proteomes" id="UP000002601"/>
    </source>
</evidence>
<dbReference type="eggNOG" id="COG0388">
    <property type="taxonomic scope" value="Bacteria"/>
</dbReference>
<comment type="similarity">
    <text evidence="9">Belongs to the NAD synthetase family.</text>
</comment>
<dbReference type="STRING" id="526222.Desal_2869"/>
<comment type="similarity">
    <text evidence="2 7 8">In the C-terminal section; belongs to the NAD synthetase family.</text>
</comment>
<dbReference type="PIRSF" id="PIRSF006630">
    <property type="entry name" value="NADS_GAT"/>
    <property type="match status" value="1"/>
</dbReference>
<keyword evidence="4 7" id="KW-0547">Nucleotide-binding</keyword>
<dbReference type="GO" id="GO:0005524">
    <property type="term" value="F:ATP binding"/>
    <property type="evidence" value="ECO:0007669"/>
    <property type="project" value="UniProtKB-UniRule"/>
</dbReference>
<evidence type="ECO:0000256" key="7">
    <source>
        <dbReference type="HAMAP-Rule" id="MF_02090"/>
    </source>
</evidence>
<dbReference type="GO" id="GO:0009435">
    <property type="term" value="P:NAD+ biosynthetic process"/>
    <property type="evidence" value="ECO:0007669"/>
    <property type="project" value="UniProtKB-UniRule"/>
</dbReference>
<dbReference type="CDD" id="cd07570">
    <property type="entry name" value="GAT_Gln-NAD-synth"/>
    <property type="match status" value="1"/>
</dbReference>
<dbReference type="FunFam" id="3.40.50.620:FF:000106">
    <property type="entry name" value="Glutamine-dependent NAD(+) synthetase"/>
    <property type="match status" value="1"/>
</dbReference>
<dbReference type="EMBL" id="CP001649">
    <property type="protein sequence ID" value="ACS80921.1"/>
    <property type="molecule type" value="Genomic_DNA"/>
</dbReference>
<dbReference type="HOGENOM" id="CLU_022313_2_0_7"/>
<feature type="binding site" evidence="7">
    <location>
        <begin position="295"/>
        <end position="302"/>
    </location>
    <ligand>
        <name>ATP</name>
        <dbReference type="ChEBI" id="CHEBI:30616"/>
    </ligand>
</feature>
<dbReference type="Pfam" id="PF00795">
    <property type="entry name" value="CN_hydrolase"/>
    <property type="match status" value="1"/>
</dbReference>
<evidence type="ECO:0000259" key="10">
    <source>
        <dbReference type="PROSITE" id="PS50263"/>
    </source>
</evidence>
<evidence type="ECO:0000256" key="9">
    <source>
        <dbReference type="RuleBase" id="RU003811"/>
    </source>
</evidence>
<dbReference type="Pfam" id="PF02540">
    <property type="entry name" value="NAD_synthase"/>
    <property type="match status" value="1"/>
</dbReference>
<dbReference type="Gene3D" id="3.40.50.620">
    <property type="entry name" value="HUPs"/>
    <property type="match status" value="1"/>
</dbReference>
<proteinExistence type="inferred from homology"/>
<feature type="active site" description="For glutaminase activity" evidence="7">
    <location>
        <position position="113"/>
    </location>
</feature>
<dbReference type="RefSeq" id="WP_015852737.1">
    <property type="nucleotide sequence ID" value="NC_012881.1"/>
</dbReference>
<evidence type="ECO:0000256" key="4">
    <source>
        <dbReference type="ARBA" id="ARBA00022741"/>
    </source>
</evidence>
<feature type="active site" description="Nucleophile; for glutaminase activity" evidence="7">
    <location>
        <position position="149"/>
    </location>
</feature>
<sequence length="549" mass="60072">MKIALLQLNLTVGDLEGNVELILDGVRKAAKRGARLCLTSELALTGYPPRDLLLNADFVCRCREAVSEISRRMPEGMALLAGGVDLNHEGIGNPLRNAAWLIEHGAVPKVFYKWLLPTYDVFDEQRYFEPAENINFFEFDGLKIGVTICEDVWNDRENNNGRRYGSNPIPQIMDMNPDVLVNLSASPFSIGKQRTREKLLGDIASKYKVPVFYANQVGGNDDLVFDGRSCAFNTDGDLVARGHGFVEDVVIVESDCSAGRIEEDDFCEEAEAWQAMVLGLRDYLGKTGFSKVVLGLSGGIDSALTAAVAAEALGAENVTGVLMPSPYSSKGSVDDSLDLVKNIGINCTTIPIDKLMGQFEEALAPTFEGLPANVTEENIQSRIRGNLVMAISNKMGALLVTTGNKSELAVGYCTIYGDMAGGLAVISDLYKTLVFRVCRWLNEQGRGEIIPVAIIEKPPSAELRPGQKDEDSLPPYDVLDRIIELRVEGHKAESEIIAETGFDVETVQHVLRLIRISEFKRKQAAPGLKITSRAFGTGWRMPIACRFTG</sequence>
<dbReference type="KEGG" id="dsa:Desal_2869"/>
<feature type="binding site" evidence="7">
    <location>
        <position position="378"/>
    </location>
    <ligand>
        <name>deamido-NAD(+)</name>
        <dbReference type="ChEBI" id="CHEBI:58437"/>
        <note>ligand shared between two neighboring subunits</note>
    </ligand>
</feature>
<keyword evidence="12" id="KW-1185">Reference proteome</keyword>
<dbReference type="SUPFAM" id="SSF56317">
    <property type="entry name" value="Carbon-nitrogen hydrolase"/>
    <property type="match status" value="1"/>
</dbReference>
<keyword evidence="3 7" id="KW-0436">Ligase</keyword>
<accession>C6C050</accession>
<evidence type="ECO:0000256" key="1">
    <source>
        <dbReference type="ARBA" id="ARBA00005188"/>
    </source>
</evidence>
<dbReference type="OrthoDB" id="9799210at2"/>
<dbReference type="InterPro" id="IPR003694">
    <property type="entry name" value="NAD_synthase"/>
</dbReference>
<dbReference type="AlphaFoldDB" id="C6C050"/>
<dbReference type="GO" id="GO:0004359">
    <property type="term" value="F:glutaminase activity"/>
    <property type="evidence" value="ECO:0007669"/>
    <property type="project" value="InterPro"/>
</dbReference>
<protein>
    <recommendedName>
        <fullName evidence="7 8">Glutamine-dependent NAD(+) synthetase</fullName>
        <ecNumber evidence="7 8">6.3.5.1</ecNumber>
    </recommendedName>
    <alternativeName>
        <fullName evidence="7 8">NAD(+) synthase [glutamine-hydrolyzing]</fullName>
    </alternativeName>
</protein>
<keyword evidence="5 7" id="KW-0067">ATP-binding</keyword>
<dbReference type="UniPathway" id="UPA00253">
    <property type="reaction ID" value="UER00334"/>
</dbReference>
<comment type="caution">
    <text evidence="7">Lacks conserved residue(s) required for the propagation of feature annotation.</text>
</comment>
<dbReference type="HAMAP" id="MF_02090">
    <property type="entry name" value="NadE_glutamine_dep"/>
    <property type="match status" value="1"/>
</dbReference>
<evidence type="ECO:0000313" key="11">
    <source>
        <dbReference type="EMBL" id="ACS80921.1"/>
    </source>
</evidence>
<comment type="function">
    <text evidence="7">Catalyzes the ATP-dependent amidation of deamido-NAD to form NAD. Uses L-glutamine as a nitrogen source.</text>
</comment>
<name>C6C050_MARSD</name>
<dbReference type="GO" id="GO:0005737">
    <property type="term" value="C:cytoplasm"/>
    <property type="evidence" value="ECO:0007669"/>
    <property type="project" value="InterPro"/>
</dbReference>
<evidence type="ECO:0000256" key="3">
    <source>
        <dbReference type="ARBA" id="ARBA00022598"/>
    </source>
</evidence>
<reference evidence="11 12" key="1">
    <citation type="submission" date="2009-06" db="EMBL/GenBank/DDBJ databases">
        <title>Complete sequence of Desulfovibrio salexigens DSM 2638.</title>
        <authorList>
            <consortium name="US DOE Joint Genome Institute"/>
            <person name="Lucas S."/>
            <person name="Copeland A."/>
            <person name="Lapidus A."/>
            <person name="Glavina del Rio T."/>
            <person name="Tice H."/>
            <person name="Bruce D."/>
            <person name="Goodwin L."/>
            <person name="Pitluck S."/>
            <person name="Munk A.C."/>
            <person name="Brettin T."/>
            <person name="Detter J.C."/>
            <person name="Han C."/>
            <person name="Tapia R."/>
            <person name="Larimer F."/>
            <person name="Land M."/>
            <person name="Hauser L."/>
            <person name="Kyrpides N."/>
            <person name="Anderson I."/>
            <person name="Wall J.D."/>
            <person name="Arkin A.P."/>
            <person name="Dehal P."/>
            <person name="Chivian D."/>
            <person name="Giles B."/>
            <person name="Hazen T.C."/>
        </authorList>
    </citation>
    <scope>NUCLEOTIDE SEQUENCE [LARGE SCALE GENOMIC DNA]</scope>
    <source>
        <strain evidence="12">ATCC 14822 / DSM 2638 / NCIMB 8403 / VKM B-1763</strain>
    </source>
</reference>
<dbReference type="Proteomes" id="UP000002601">
    <property type="component" value="Chromosome"/>
</dbReference>
<dbReference type="eggNOG" id="COG0171">
    <property type="taxonomic scope" value="Bacteria"/>
</dbReference>
<evidence type="ECO:0000256" key="2">
    <source>
        <dbReference type="ARBA" id="ARBA00007145"/>
    </source>
</evidence>
<dbReference type="PANTHER" id="PTHR23090">
    <property type="entry name" value="NH 3 /GLUTAMINE-DEPENDENT NAD + SYNTHETASE"/>
    <property type="match status" value="1"/>
</dbReference>
<feature type="binding site" evidence="7">
    <location>
        <position position="119"/>
    </location>
    <ligand>
        <name>L-glutamine</name>
        <dbReference type="ChEBI" id="CHEBI:58359"/>
    </ligand>
</feature>
<feature type="binding site" evidence="7">
    <location>
        <position position="192"/>
    </location>
    <ligand>
        <name>L-glutamine</name>
        <dbReference type="ChEBI" id="CHEBI:58359"/>
    </ligand>
</feature>
<dbReference type="NCBIfam" id="TIGR00552">
    <property type="entry name" value="nadE"/>
    <property type="match status" value="1"/>
</dbReference>
<dbReference type="PROSITE" id="PS50263">
    <property type="entry name" value="CN_HYDROLASE"/>
    <property type="match status" value="1"/>
</dbReference>
<dbReference type="SUPFAM" id="SSF52402">
    <property type="entry name" value="Adenine nucleotide alpha hydrolases-like"/>
    <property type="match status" value="1"/>
</dbReference>
<feature type="active site" description="Proton acceptor; for glutaminase activity" evidence="7">
    <location>
        <position position="41"/>
    </location>
</feature>
<gene>
    <name evidence="7" type="primary">nadE</name>
    <name evidence="11" type="ordered locus">Desal_2869</name>
</gene>
<dbReference type="InterPro" id="IPR003010">
    <property type="entry name" value="C-N_Hydrolase"/>
</dbReference>
<organism evidence="11 12">
    <name type="scientific">Maridesulfovibrio salexigens (strain ATCC 14822 / DSM 2638 / NCIMB 8403 / VKM B-1763)</name>
    <name type="common">Desulfovibrio salexigens</name>
    <dbReference type="NCBI Taxonomy" id="526222"/>
    <lineage>
        <taxon>Bacteria</taxon>
        <taxon>Pseudomonadati</taxon>
        <taxon>Thermodesulfobacteriota</taxon>
        <taxon>Desulfovibrionia</taxon>
        <taxon>Desulfovibrionales</taxon>
        <taxon>Desulfovibrionaceae</taxon>
        <taxon>Maridesulfovibrio</taxon>
    </lineage>
</organism>
<evidence type="ECO:0000256" key="6">
    <source>
        <dbReference type="ARBA" id="ARBA00023027"/>
    </source>
</evidence>
<dbReference type="CDD" id="cd00553">
    <property type="entry name" value="NAD_synthase"/>
    <property type="match status" value="1"/>
</dbReference>
<comment type="pathway">
    <text evidence="1 7 8">Cofactor biosynthesis; NAD(+) biosynthesis; NAD(+) from deamido-NAD(+) (L-Gln route): step 1/1.</text>
</comment>
<comment type="catalytic activity">
    <reaction evidence="7 8">
        <text>deamido-NAD(+) + L-glutamine + ATP + H2O = L-glutamate + AMP + diphosphate + NAD(+) + H(+)</text>
        <dbReference type="Rhea" id="RHEA:24384"/>
        <dbReference type="ChEBI" id="CHEBI:15377"/>
        <dbReference type="ChEBI" id="CHEBI:15378"/>
        <dbReference type="ChEBI" id="CHEBI:29985"/>
        <dbReference type="ChEBI" id="CHEBI:30616"/>
        <dbReference type="ChEBI" id="CHEBI:33019"/>
        <dbReference type="ChEBI" id="CHEBI:57540"/>
        <dbReference type="ChEBI" id="CHEBI:58359"/>
        <dbReference type="ChEBI" id="CHEBI:58437"/>
        <dbReference type="ChEBI" id="CHEBI:456215"/>
        <dbReference type="EC" id="6.3.5.1"/>
    </reaction>
</comment>
<dbReference type="InterPro" id="IPR022310">
    <property type="entry name" value="NAD/GMP_synthase"/>
</dbReference>
<dbReference type="Gene3D" id="3.60.110.10">
    <property type="entry name" value="Carbon-nitrogen hydrolase"/>
    <property type="match status" value="1"/>
</dbReference>
<dbReference type="InterPro" id="IPR036526">
    <property type="entry name" value="C-N_Hydrolase_sf"/>
</dbReference>
<keyword evidence="6 7" id="KW-0520">NAD</keyword>
<dbReference type="NCBIfam" id="NF010588">
    <property type="entry name" value="PRK13981.1"/>
    <property type="match status" value="1"/>
</dbReference>
<dbReference type="InterPro" id="IPR014445">
    <property type="entry name" value="Gln-dep_NAD_synthase"/>
</dbReference>
<dbReference type="GO" id="GO:0008795">
    <property type="term" value="F:NAD+ synthase activity"/>
    <property type="evidence" value="ECO:0007669"/>
    <property type="project" value="UniProtKB-UniRule"/>
</dbReference>
<dbReference type="EC" id="6.3.5.1" evidence="7 8"/>
<dbReference type="InterPro" id="IPR014729">
    <property type="entry name" value="Rossmann-like_a/b/a_fold"/>
</dbReference>
<evidence type="ECO:0000256" key="8">
    <source>
        <dbReference type="PIRNR" id="PIRNR006630"/>
    </source>
</evidence>
<dbReference type="GO" id="GO:0003952">
    <property type="term" value="F:NAD+ synthase (glutamine-hydrolyzing) activity"/>
    <property type="evidence" value="ECO:0007669"/>
    <property type="project" value="UniProtKB-UniRule"/>
</dbReference>
<dbReference type="PANTHER" id="PTHR23090:SF9">
    <property type="entry name" value="GLUTAMINE-DEPENDENT NAD(+) SYNTHETASE"/>
    <property type="match status" value="1"/>
</dbReference>
<feature type="binding site" evidence="7">
    <location>
        <position position="407"/>
    </location>
    <ligand>
        <name>deamido-NAD(+)</name>
        <dbReference type="ChEBI" id="CHEBI:58437"/>
        <note>ligand shared between two neighboring subunits</note>
    </ligand>
</feature>
<feature type="binding site" evidence="7">
    <location>
        <position position="402"/>
    </location>
    <ligand>
        <name>ATP</name>
        <dbReference type="ChEBI" id="CHEBI:30616"/>
    </ligand>
</feature>
<feature type="binding site" evidence="7">
    <location>
        <position position="186"/>
    </location>
    <ligand>
        <name>L-glutamine</name>
        <dbReference type="ChEBI" id="CHEBI:58359"/>
    </ligand>
</feature>
<feature type="binding site" evidence="7">
    <location>
        <position position="520"/>
    </location>
    <ligand>
        <name>deamido-NAD(+)</name>
        <dbReference type="ChEBI" id="CHEBI:58437"/>
        <note>ligand shared between two neighboring subunits</note>
    </ligand>
</feature>
<evidence type="ECO:0000256" key="5">
    <source>
        <dbReference type="ARBA" id="ARBA00022840"/>
    </source>
</evidence>
<feature type="domain" description="CN hydrolase" evidence="10">
    <location>
        <begin position="1"/>
        <end position="256"/>
    </location>
</feature>